<evidence type="ECO:0000313" key="2">
    <source>
        <dbReference type="Proteomes" id="UP001219518"/>
    </source>
</evidence>
<evidence type="ECO:0000313" key="1">
    <source>
        <dbReference type="EMBL" id="KAK3920155.1"/>
    </source>
</evidence>
<protein>
    <recommendedName>
        <fullName evidence="3">DNA helicase</fullName>
    </recommendedName>
</protein>
<organism evidence="1 2">
    <name type="scientific">Frankliniella fusca</name>
    <dbReference type="NCBI Taxonomy" id="407009"/>
    <lineage>
        <taxon>Eukaryota</taxon>
        <taxon>Metazoa</taxon>
        <taxon>Ecdysozoa</taxon>
        <taxon>Arthropoda</taxon>
        <taxon>Hexapoda</taxon>
        <taxon>Insecta</taxon>
        <taxon>Pterygota</taxon>
        <taxon>Neoptera</taxon>
        <taxon>Paraneoptera</taxon>
        <taxon>Thysanoptera</taxon>
        <taxon>Terebrantia</taxon>
        <taxon>Thripoidea</taxon>
        <taxon>Thripidae</taxon>
        <taxon>Frankliniella</taxon>
    </lineage>
</organism>
<dbReference type="PANTHER" id="PTHR47642:SF5">
    <property type="entry name" value="ATP-DEPENDENT DNA HELICASE"/>
    <property type="match status" value="1"/>
</dbReference>
<dbReference type="PANTHER" id="PTHR47642">
    <property type="entry name" value="ATP-DEPENDENT DNA HELICASE"/>
    <property type="match status" value="1"/>
</dbReference>
<gene>
    <name evidence="1" type="ORF">KUF71_009442</name>
</gene>
<feature type="non-terminal residue" evidence="1">
    <location>
        <position position="540"/>
    </location>
</feature>
<reference evidence="1" key="1">
    <citation type="submission" date="2021-07" db="EMBL/GenBank/DDBJ databases">
        <authorList>
            <person name="Catto M.A."/>
            <person name="Jacobson A."/>
            <person name="Kennedy G."/>
            <person name="Labadie P."/>
            <person name="Hunt B.G."/>
            <person name="Srinivasan R."/>
        </authorList>
    </citation>
    <scope>NUCLEOTIDE SEQUENCE</scope>
    <source>
        <strain evidence="1">PL_HMW_Pooled</strain>
        <tissue evidence="1">Head</tissue>
    </source>
</reference>
<dbReference type="EMBL" id="JAHWGI010000990">
    <property type="protein sequence ID" value="KAK3920155.1"/>
    <property type="molecule type" value="Genomic_DNA"/>
</dbReference>
<reference evidence="1" key="2">
    <citation type="journal article" date="2023" name="BMC Genomics">
        <title>Pest status, molecular evolution, and epigenetic factors derived from the genome assembly of Frankliniella fusca, a thysanopteran phytovirus vector.</title>
        <authorList>
            <person name="Catto M.A."/>
            <person name="Labadie P.E."/>
            <person name="Jacobson A.L."/>
            <person name="Kennedy G.G."/>
            <person name="Srinivasan R."/>
            <person name="Hunt B.G."/>
        </authorList>
    </citation>
    <scope>NUCLEOTIDE SEQUENCE</scope>
    <source>
        <strain evidence="1">PL_HMW_Pooled</strain>
    </source>
</reference>
<proteinExistence type="predicted"/>
<dbReference type="InterPro" id="IPR051055">
    <property type="entry name" value="PIF1_helicase"/>
</dbReference>
<name>A0AAE1HF22_9NEOP</name>
<dbReference type="Proteomes" id="UP001219518">
    <property type="component" value="Unassembled WGS sequence"/>
</dbReference>
<comment type="caution">
    <text evidence="1">The sequence shown here is derived from an EMBL/GenBank/DDBJ whole genome shotgun (WGS) entry which is preliminary data.</text>
</comment>
<keyword evidence="2" id="KW-1185">Reference proteome</keyword>
<sequence>FTKEIQCQRLLVSCGVSTQRIPTHSWNFLFRRDVKNLENASDEEIENVIDYFSNLIRLIRLETVQNSQEDLAQLLQKVQRHTKCSPDYCIRRNKTTKVKQCTYLGKKKPSGELEFKPERNDPLLNKFNAFIIQLWRANIDIAPVISERALLAYLAKYISKCEVQPKALDEIFSKIVEGMAQDSKAKTAIQKMFIKSCSDRDISAQEVCHTLLSLPFCSSGGRKFIIVNTSPKKWQTLNNEEFDEENTSKGKNFLEKYRERPDYLNDLSLWNAAKFYNLPKWSSVKPGKENIVRIFPRYTNFKDDTEVSEQYYKQQVVLHIGLPWRYEEDLNPDSQPWKTVYEYFKVNEKTCEMYKLNNVNENSDDEFESDDDASNADSEEEFMVLSRLGPKSDVPEIQLGTRQVDLDYNWTDSYLKYEHLGTPQEMQSFLDRMKGIDSTDNNNNNSFDEQIPQLNFSPDQQEIIGIVKEHIVNLKSGNNYSANVAKTILIQSKAETGKSYVIKYLTSVLKNDLGPDSYLIATPTGVSAILINAKNTAFCV</sequence>
<accession>A0AAE1HF22</accession>
<evidence type="ECO:0008006" key="3">
    <source>
        <dbReference type="Google" id="ProtNLM"/>
    </source>
</evidence>
<dbReference type="AlphaFoldDB" id="A0AAE1HF22"/>